<dbReference type="NCBIfam" id="TIGR01634">
    <property type="entry name" value="tail_P2_I"/>
    <property type="match status" value="1"/>
</dbReference>
<dbReference type="Pfam" id="PF09684">
    <property type="entry name" value="Tail_P2_I"/>
    <property type="match status" value="1"/>
</dbReference>
<evidence type="ECO:0000313" key="1">
    <source>
        <dbReference type="EMBL" id="GLS13600.1"/>
    </source>
</evidence>
<comment type="caution">
    <text evidence="1">The sequence shown here is derived from an EMBL/GenBank/DDBJ whole genome shotgun (WGS) entry which is preliminary data.</text>
</comment>
<accession>A0ABQ6C4E4</accession>
<dbReference type="RefSeq" id="WP_284306947.1">
    <property type="nucleotide sequence ID" value="NZ_BSPB01000005.1"/>
</dbReference>
<protein>
    <recommendedName>
        <fullName evidence="3">Phage tail protein I</fullName>
    </recommendedName>
</protein>
<evidence type="ECO:0008006" key="3">
    <source>
        <dbReference type="Google" id="ProtNLM"/>
    </source>
</evidence>
<sequence>MTTSATRLINYAPGAGSVLPSNATPLETAVDLTAGARLWGTLPGVNGTTGLHRQVPQLWDAATAPLATLPLLAWAFRLDFFDTAWPERFQREMLANARRINQLRGTVAGIRLTLQLLGHPNAQVIEHPGARRRGDGSERDGVQRRKNSADWATFSIVLENPITDRQYQVLLQAVDRVKRACCHLVDMNQPTTPLLRGLGHLRGTGKVRGTI</sequence>
<name>A0ABQ6C4E4_9BURK</name>
<keyword evidence="2" id="KW-1185">Reference proteome</keyword>
<dbReference type="EMBL" id="BSPB01000005">
    <property type="protein sequence ID" value="GLS13600.1"/>
    <property type="molecule type" value="Genomic_DNA"/>
</dbReference>
<reference evidence="2" key="1">
    <citation type="journal article" date="2019" name="Int. J. Syst. Evol. Microbiol.">
        <title>The Global Catalogue of Microorganisms (GCM) 10K type strain sequencing project: providing services to taxonomists for standard genome sequencing and annotation.</title>
        <authorList>
            <consortium name="The Broad Institute Genomics Platform"/>
            <consortium name="The Broad Institute Genome Sequencing Center for Infectious Disease"/>
            <person name="Wu L."/>
            <person name="Ma J."/>
        </authorList>
    </citation>
    <scope>NUCLEOTIDE SEQUENCE [LARGE SCALE GENOMIC DNA]</scope>
    <source>
        <strain evidence="2">NBRC 109341</strain>
    </source>
</reference>
<proteinExistence type="predicted"/>
<evidence type="ECO:0000313" key="2">
    <source>
        <dbReference type="Proteomes" id="UP001156903"/>
    </source>
</evidence>
<dbReference type="InterPro" id="IPR006521">
    <property type="entry name" value="Tail_protein_I"/>
</dbReference>
<gene>
    <name evidence="1" type="ORF">GCM10007935_10300</name>
</gene>
<dbReference type="Proteomes" id="UP001156903">
    <property type="component" value="Unassembled WGS sequence"/>
</dbReference>
<organism evidence="1 2">
    <name type="scientific">Hydrogenophaga electricum</name>
    <dbReference type="NCBI Taxonomy" id="1230953"/>
    <lineage>
        <taxon>Bacteria</taxon>
        <taxon>Pseudomonadati</taxon>
        <taxon>Pseudomonadota</taxon>
        <taxon>Betaproteobacteria</taxon>
        <taxon>Burkholderiales</taxon>
        <taxon>Comamonadaceae</taxon>
        <taxon>Hydrogenophaga</taxon>
    </lineage>
</organism>